<dbReference type="EMBL" id="CH991567">
    <property type="protein sequence ID" value="EDQ86219.1"/>
    <property type="molecule type" value="Genomic_DNA"/>
</dbReference>
<dbReference type="RefSeq" id="XP_001748889.1">
    <property type="nucleotide sequence ID" value="XM_001748837.1"/>
</dbReference>
<reference evidence="1 2" key="1">
    <citation type="journal article" date="2008" name="Nature">
        <title>The genome of the choanoflagellate Monosiga brevicollis and the origin of metazoans.</title>
        <authorList>
            <consortium name="JGI Sequencing"/>
            <person name="King N."/>
            <person name="Westbrook M.J."/>
            <person name="Young S.L."/>
            <person name="Kuo A."/>
            <person name="Abedin M."/>
            <person name="Chapman J."/>
            <person name="Fairclough S."/>
            <person name="Hellsten U."/>
            <person name="Isogai Y."/>
            <person name="Letunic I."/>
            <person name="Marr M."/>
            <person name="Pincus D."/>
            <person name="Putnam N."/>
            <person name="Rokas A."/>
            <person name="Wright K.J."/>
            <person name="Zuzow R."/>
            <person name="Dirks W."/>
            <person name="Good M."/>
            <person name="Goodstein D."/>
            <person name="Lemons D."/>
            <person name="Li W."/>
            <person name="Lyons J.B."/>
            <person name="Morris A."/>
            <person name="Nichols S."/>
            <person name="Richter D.J."/>
            <person name="Salamov A."/>
            <person name="Bork P."/>
            <person name="Lim W.A."/>
            <person name="Manning G."/>
            <person name="Miller W.T."/>
            <person name="McGinnis W."/>
            <person name="Shapiro H."/>
            <person name="Tjian R."/>
            <person name="Grigoriev I.V."/>
            <person name="Rokhsar D."/>
        </authorList>
    </citation>
    <scope>NUCLEOTIDE SEQUENCE [LARGE SCALE GENOMIC DNA]</scope>
    <source>
        <strain evidence="2">MX1 / ATCC 50154</strain>
    </source>
</reference>
<name>A9V870_MONBE</name>
<proteinExistence type="predicted"/>
<dbReference type="KEGG" id="mbr:MONBRDRAFT_11095"/>
<evidence type="ECO:0000313" key="1">
    <source>
        <dbReference type="EMBL" id="EDQ86219.1"/>
    </source>
</evidence>
<protein>
    <submittedName>
        <fullName evidence="1">Uncharacterized protein</fullName>
    </submittedName>
</protein>
<dbReference type="Proteomes" id="UP000001357">
    <property type="component" value="Unassembled WGS sequence"/>
</dbReference>
<dbReference type="InParanoid" id="A9V870"/>
<sequence length="1343" mass="162743">MSRGDEAARARDALLADLGLDRAVAAELEAPDRPRFRPRGEASNALAELQGQNHAALAHFPDTRSDPVWASASDTQWRLHVDHLLHSLNARPATDRINLITPLSCDTKHLWSALAAAVRLHPVVALEIPADQPVTSQILWLKLCLRRWRRFHAEALARHALAIAQANRFAVFQSIDAAWAQWKAAFFRKTFPADALCRHHLLRCHWDQWRKATADLRRARCQLHRRTLHQTLTKWRRFSAAAHARTVESQRWSDARSQTQALHRWSHAWLAALERERQAHHQWARNRLRRWYRRWARRCALDRAAQQYSHRLLHRAWFAWYHRLIHHQHTLAQAILWHGHTHPRQRRAICWAHWRALLDHHCQRQSRARVWNLQRPWHRWRALTMYHTARIEPLRARAKQMHSQGLLHRSLQAWSAVTQLARLYHAVHHRHEQGLCIAAWSRWRRAWHERQGLHARMDRANALARWVAQRWTAHVLRRRRRRQAWRSWVQAVQLKARPIRWRLFKELLLLERLRLQALTAQAAARHVVTTPAPIHAHAALRRTWHTWRQQLLKSRQRQHQLQEAEHLRVHQGLAWSWQRWRLVHNRRQQLLLLESHVRVQRQQHCLRTALHHMLAWRCHLLQQSAQLQDYRARGRLAHSWQWWRSWMALNRAARHHDYHRRQQKVWRYWRHIYQQRLDARHALTWHLHDTLRRWRTVTRGRQQQRIKYYRLLHRAWHAWYSAWQARGVQLQRRQLLTGAAWSLWRARWHHRQASSARAHDHALVLEAHLVQRRAWRCWIQQHWLRYATRRRAYALMHWAWRQWAYAVQAQVESAASAQQAARMALAQRAWRAWHDALRDRAYADHWRQHRAWLRWQSAWRSNRQNNERARLQMEMFILHSTFTRWHCNLKRLRAQQLAHVHAAQHQRMHHLIRHTWLRWRHVHLRRQQHDATRLGLMQARQTRCLRARALKCWRFNARARPGLRLVEQRRARRHLQHWRHLLRHFLYQAQLALHQQNKMVYMHAWQRWRLVWRTTSQRHHHDAQLATQTRAAWLSRHALTTLMCQWRYHEQRLALVQHQLTCGTAWRRWQRMLHRHRIQKASADRAAARQCLRRALHTWVKQQSRQLMRVQEAIEHRHRVLRGHSVQAWRRYFHELSVARCLEKLQAWRRFRRQFAKQQDQSRQLAALATQWLAHQDRQRCLFAWLHWRQRWQLVLQASDDKTEVRPALSGTWDHVTLRDNGPVADIGRDALPRAEPGTWELPASTAAWALPSNLGRVDEEDSWLRQSMRSWASTGLPADKVRSLHQFYLVLRLKRNAVILRRCWQRWRTLRLVRLHARLQPFVLQELASSGQSVHALRASSS</sequence>
<evidence type="ECO:0000313" key="2">
    <source>
        <dbReference type="Proteomes" id="UP000001357"/>
    </source>
</evidence>
<dbReference type="OMA" id="RYHNYSS"/>
<gene>
    <name evidence="1" type="ORF">MONBRDRAFT_11095</name>
</gene>
<organism evidence="1 2">
    <name type="scientific">Monosiga brevicollis</name>
    <name type="common">Choanoflagellate</name>
    <dbReference type="NCBI Taxonomy" id="81824"/>
    <lineage>
        <taxon>Eukaryota</taxon>
        <taxon>Choanoflagellata</taxon>
        <taxon>Craspedida</taxon>
        <taxon>Salpingoecidae</taxon>
        <taxon>Monosiga</taxon>
    </lineage>
</organism>
<dbReference type="GeneID" id="5894186"/>
<keyword evidence="2" id="KW-1185">Reference proteome</keyword>
<accession>A9V870</accession>